<dbReference type="AlphaFoldDB" id="A0A670ZW30"/>
<evidence type="ECO:0000259" key="2">
    <source>
        <dbReference type="Pfam" id="PF18158"/>
    </source>
</evidence>
<dbReference type="Gene3D" id="6.10.250.600">
    <property type="match status" value="1"/>
</dbReference>
<dbReference type="Pfam" id="PF02770">
    <property type="entry name" value="Acyl-CoA_dh_M"/>
    <property type="match status" value="1"/>
</dbReference>
<evidence type="ECO:0000259" key="1">
    <source>
        <dbReference type="Pfam" id="PF02770"/>
    </source>
</evidence>
<dbReference type="GeneTree" id="ENSGT00640000091701"/>
<organism evidence="3 4">
    <name type="scientific">Pseudonaja textilis</name>
    <name type="common">Eastern brown snake</name>
    <dbReference type="NCBI Taxonomy" id="8673"/>
    <lineage>
        <taxon>Eukaryota</taxon>
        <taxon>Metazoa</taxon>
        <taxon>Chordata</taxon>
        <taxon>Craniata</taxon>
        <taxon>Vertebrata</taxon>
        <taxon>Euteleostomi</taxon>
        <taxon>Lepidosauria</taxon>
        <taxon>Squamata</taxon>
        <taxon>Bifurcata</taxon>
        <taxon>Unidentata</taxon>
        <taxon>Episquamata</taxon>
        <taxon>Toxicofera</taxon>
        <taxon>Serpentes</taxon>
        <taxon>Colubroidea</taxon>
        <taxon>Elapidae</taxon>
        <taxon>Hydrophiinae</taxon>
        <taxon>Pseudonaja</taxon>
    </lineage>
</organism>
<reference evidence="3" key="2">
    <citation type="submission" date="2025-09" db="UniProtKB">
        <authorList>
            <consortium name="Ensembl"/>
        </authorList>
    </citation>
    <scope>IDENTIFICATION</scope>
</reference>
<dbReference type="InterPro" id="IPR041504">
    <property type="entry name" value="AidB_N"/>
</dbReference>
<dbReference type="PANTHER" id="PTHR42707">
    <property type="entry name" value="ACYL-COA DEHYDROGENASE"/>
    <property type="match status" value="1"/>
</dbReference>
<dbReference type="SUPFAM" id="SSF56645">
    <property type="entry name" value="Acyl-CoA dehydrogenase NM domain-like"/>
    <property type="match status" value="1"/>
</dbReference>
<dbReference type="InterPro" id="IPR052904">
    <property type="entry name" value="Acyl-CoA_dehydrogenase-like"/>
</dbReference>
<evidence type="ECO:0000313" key="4">
    <source>
        <dbReference type="Proteomes" id="UP000472273"/>
    </source>
</evidence>
<dbReference type="InterPro" id="IPR006091">
    <property type="entry name" value="Acyl-CoA_Oxase/DH_mid-dom"/>
</dbReference>
<feature type="domain" description="Adaptive response protein AidB N-terminal" evidence="2">
    <location>
        <begin position="8"/>
        <end position="139"/>
    </location>
</feature>
<reference evidence="3" key="1">
    <citation type="submission" date="2025-08" db="UniProtKB">
        <authorList>
            <consortium name="Ensembl"/>
        </authorList>
    </citation>
    <scope>IDENTIFICATION</scope>
</reference>
<dbReference type="GO" id="GO:0003995">
    <property type="term" value="F:acyl-CoA dehydrogenase activity"/>
    <property type="evidence" value="ECO:0007669"/>
    <property type="project" value="TreeGrafter"/>
</dbReference>
<feature type="domain" description="Acyl-CoA oxidase/dehydrogenase middle" evidence="1">
    <location>
        <begin position="166"/>
        <end position="268"/>
    </location>
</feature>
<keyword evidence="4" id="KW-1185">Reference proteome</keyword>
<dbReference type="PANTHER" id="PTHR42707:SF2">
    <property type="entry name" value="ACD11 DEHYDROGENASE"/>
    <property type="match status" value="1"/>
</dbReference>
<dbReference type="Proteomes" id="UP000472273">
    <property type="component" value="Unplaced"/>
</dbReference>
<dbReference type="InterPro" id="IPR009100">
    <property type="entry name" value="AcylCoA_DH/oxidase_NM_dom_sf"/>
</dbReference>
<protein>
    <recommendedName>
        <fullName evidence="5">Acyl-CoA dehydrogenase family member 11</fullName>
    </recommendedName>
</protein>
<dbReference type="Gene3D" id="2.40.110.20">
    <property type="match status" value="1"/>
</dbReference>
<evidence type="ECO:0000313" key="3">
    <source>
        <dbReference type="Ensembl" id="ENSPTXP00000027151.1"/>
    </source>
</evidence>
<accession>A0A670ZW30</accession>
<name>A0A670ZW30_PSETE</name>
<dbReference type="Pfam" id="PF18158">
    <property type="entry name" value="AidB_N"/>
    <property type="match status" value="1"/>
</dbReference>
<proteinExistence type="predicted"/>
<evidence type="ECO:0008006" key="5">
    <source>
        <dbReference type="Google" id="ProtNLM"/>
    </source>
</evidence>
<dbReference type="Ensembl" id="ENSPTXT00000027985.1">
    <property type="protein sequence ID" value="ENSPTXP00000027151.1"/>
    <property type="gene ID" value="ENSPTXG00000018733.1"/>
</dbReference>
<sequence>MEAPRMGNLYLEDPLLPGYLRAHLPAQVFAEVNIDLERFGARLRDEIGFLGCECELNPPRLLHFDAWGQRVDQVITCPAWKRLKDICAEESLVAEGYTRRYSSWSRVYQIAKVYLFMPFCACYGCPLAMTDGAVKVIESLGIPKPLEEAYAHLTSSDPKTFWISGQWMTERKGGSDVGGGTETVARELPDGSYSLHGFKWFTSAADSDMTLTLARIVGPDGQIQQGSRGLSLFYLKIYEDGKLNGIKIQRLKEKLGTRAVPTAELWLDGARAHLVGATEKSISSIQHIERSTETRLGKD</sequence>